<gene>
    <name evidence="1" type="ORF">M408DRAFT_162603</name>
</gene>
<name>A0A0C2WN29_SERVB</name>
<dbReference type="EMBL" id="KN824297">
    <property type="protein sequence ID" value="KIM27663.1"/>
    <property type="molecule type" value="Genomic_DNA"/>
</dbReference>
<evidence type="ECO:0000313" key="1">
    <source>
        <dbReference type="EMBL" id="KIM27663.1"/>
    </source>
</evidence>
<sequence>MEKWVQTFRSCKDYMDKDWKAIYRYSVGVSPFPLQQYGVVLLVNGQLSLRR</sequence>
<dbReference type="Proteomes" id="UP000054097">
    <property type="component" value="Unassembled WGS sequence"/>
</dbReference>
<keyword evidence="2" id="KW-1185">Reference proteome</keyword>
<reference evidence="1 2" key="1">
    <citation type="submission" date="2014-04" db="EMBL/GenBank/DDBJ databases">
        <authorList>
            <consortium name="DOE Joint Genome Institute"/>
            <person name="Kuo A."/>
            <person name="Zuccaro A."/>
            <person name="Kohler A."/>
            <person name="Nagy L.G."/>
            <person name="Floudas D."/>
            <person name="Copeland A."/>
            <person name="Barry K.W."/>
            <person name="Cichocki N."/>
            <person name="Veneault-Fourrey C."/>
            <person name="LaButti K."/>
            <person name="Lindquist E.A."/>
            <person name="Lipzen A."/>
            <person name="Lundell T."/>
            <person name="Morin E."/>
            <person name="Murat C."/>
            <person name="Sun H."/>
            <person name="Tunlid A."/>
            <person name="Henrissat B."/>
            <person name="Grigoriev I.V."/>
            <person name="Hibbett D.S."/>
            <person name="Martin F."/>
            <person name="Nordberg H.P."/>
            <person name="Cantor M.N."/>
            <person name="Hua S.X."/>
        </authorList>
    </citation>
    <scope>NUCLEOTIDE SEQUENCE [LARGE SCALE GENOMIC DNA]</scope>
    <source>
        <strain evidence="1 2">MAFF 305830</strain>
    </source>
</reference>
<protein>
    <submittedName>
        <fullName evidence="1">Uncharacterized protein</fullName>
    </submittedName>
</protein>
<accession>A0A0C2WN29</accession>
<dbReference type="HOGENOM" id="CLU_3107897_0_0_1"/>
<organism evidence="1 2">
    <name type="scientific">Serendipita vermifera MAFF 305830</name>
    <dbReference type="NCBI Taxonomy" id="933852"/>
    <lineage>
        <taxon>Eukaryota</taxon>
        <taxon>Fungi</taxon>
        <taxon>Dikarya</taxon>
        <taxon>Basidiomycota</taxon>
        <taxon>Agaricomycotina</taxon>
        <taxon>Agaricomycetes</taxon>
        <taxon>Sebacinales</taxon>
        <taxon>Serendipitaceae</taxon>
        <taxon>Serendipita</taxon>
    </lineage>
</organism>
<proteinExistence type="predicted"/>
<evidence type="ECO:0000313" key="2">
    <source>
        <dbReference type="Proteomes" id="UP000054097"/>
    </source>
</evidence>
<dbReference type="AlphaFoldDB" id="A0A0C2WN29"/>
<reference evidence="2" key="2">
    <citation type="submission" date="2015-01" db="EMBL/GenBank/DDBJ databases">
        <title>Evolutionary Origins and Diversification of the Mycorrhizal Mutualists.</title>
        <authorList>
            <consortium name="DOE Joint Genome Institute"/>
            <consortium name="Mycorrhizal Genomics Consortium"/>
            <person name="Kohler A."/>
            <person name="Kuo A."/>
            <person name="Nagy L.G."/>
            <person name="Floudas D."/>
            <person name="Copeland A."/>
            <person name="Barry K.W."/>
            <person name="Cichocki N."/>
            <person name="Veneault-Fourrey C."/>
            <person name="LaButti K."/>
            <person name="Lindquist E.A."/>
            <person name="Lipzen A."/>
            <person name="Lundell T."/>
            <person name="Morin E."/>
            <person name="Murat C."/>
            <person name="Riley R."/>
            <person name="Ohm R."/>
            <person name="Sun H."/>
            <person name="Tunlid A."/>
            <person name="Henrissat B."/>
            <person name="Grigoriev I.V."/>
            <person name="Hibbett D.S."/>
            <person name="Martin F."/>
        </authorList>
    </citation>
    <scope>NUCLEOTIDE SEQUENCE [LARGE SCALE GENOMIC DNA]</scope>
    <source>
        <strain evidence="2">MAFF 305830</strain>
    </source>
</reference>